<proteinExistence type="inferred from homology"/>
<gene>
    <name evidence="11" type="primary">Scpep1</name>
</gene>
<evidence type="ECO:0000256" key="1">
    <source>
        <dbReference type="ARBA" id="ARBA00004613"/>
    </source>
</evidence>
<evidence type="ECO:0000313" key="11">
    <source>
        <dbReference type="Ensembl" id="ENSJJAP00000019612.1"/>
    </source>
</evidence>
<protein>
    <recommendedName>
        <fullName evidence="10">Carboxypeptidase</fullName>
        <ecNumber evidence="10">3.4.16.-</ecNumber>
    </recommendedName>
</protein>
<dbReference type="Proteomes" id="UP000694385">
    <property type="component" value="Unassembled WGS sequence"/>
</dbReference>
<evidence type="ECO:0000256" key="8">
    <source>
        <dbReference type="ARBA" id="ARBA00023180"/>
    </source>
</evidence>
<dbReference type="FunFam" id="3.40.50.1820:FF:000075">
    <property type="entry name" value="Carboxypeptidase"/>
    <property type="match status" value="1"/>
</dbReference>
<keyword evidence="6 10" id="KW-0732">Signal</keyword>
<dbReference type="InterPro" id="IPR001563">
    <property type="entry name" value="Peptidase_S10"/>
</dbReference>
<evidence type="ECO:0000256" key="4">
    <source>
        <dbReference type="ARBA" id="ARBA00022645"/>
    </source>
</evidence>
<feature type="signal peptide" evidence="10">
    <location>
        <begin position="1"/>
        <end position="26"/>
    </location>
</feature>
<dbReference type="GO" id="GO:0097746">
    <property type="term" value="P:blood vessel diameter maintenance"/>
    <property type="evidence" value="ECO:0007669"/>
    <property type="project" value="Ensembl"/>
</dbReference>
<reference evidence="11" key="1">
    <citation type="submission" date="2025-08" db="UniProtKB">
        <authorList>
            <consortium name="Ensembl"/>
        </authorList>
    </citation>
    <scope>IDENTIFICATION</scope>
</reference>
<dbReference type="InterPro" id="IPR029058">
    <property type="entry name" value="AB_hydrolase_fold"/>
</dbReference>
<organism evidence="11 12">
    <name type="scientific">Jaculus jaculus</name>
    <name type="common">Lesser Egyptian jerboa</name>
    <dbReference type="NCBI Taxonomy" id="51337"/>
    <lineage>
        <taxon>Eukaryota</taxon>
        <taxon>Metazoa</taxon>
        <taxon>Chordata</taxon>
        <taxon>Craniata</taxon>
        <taxon>Vertebrata</taxon>
        <taxon>Euteleostomi</taxon>
        <taxon>Mammalia</taxon>
        <taxon>Eutheria</taxon>
        <taxon>Euarchontoglires</taxon>
        <taxon>Glires</taxon>
        <taxon>Rodentia</taxon>
        <taxon>Myomorpha</taxon>
        <taxon>Dipodoidea</taxon>
        <taxon>Dipodidae</taxon>
        <taxon>Dipodinae</taxon>
        <taxon>Jaculus</taxon>
    </lineage>
</organism>
<comment type="subcellular location">
    <subcellularLocation>
        <location evidence="1">Secreted</location>
    </subcellularLocation>
</comment>
<sequence>MGPARCSLLVPRWPSLLSLLLGLGAGAVVDWPAQEGKEVWDYVTVRKDAHMFWWLYYATNPCKNFSELPLVMWLQGGPGGSSTGFGNFEEIGPLDSDLKPRNTTWLQSASLLFVDNPVGTGFSYVNKSNAYATDLSMVVSDMMVLLKSFFDCHKEFQMVPFYIFSESYGGKMAAGIGLQLHKAVQEGTIKCNFSGVALGDSWISPVDSVLTWGPYLYSMSLLDDKGLAEVSEVAERVLNAVNKGFYREATRLWGEAEMVIEKNTDGVNFYNILTKRSPMSAMESSLDFFRNSLVRLCQRHVRHLQGDALSQLMNGVIKKKLKIIPEDFSWGAQASNVFMNMEGDFMKPVISIVDELLEAGVNVTVYNGQLDLIVGTMGQEAWLRKLKWRELPRFHELKWKALYSDPKSLETSAFFKSHENLAFYWILRAGHMVPYDQGDMALKMLRMVTQQE</sequence>
<dbReference type="PRINTS" id="PR00724">
    <property type="entry name" value="CRBOXYPTASEC"/>
</dbReference>
<dbReference type="PROSITE" id="PS00131">
    <property type="entry name" value="CARBOXYPEPT_SER_SER"/>
    <property type="match status" value="1"/>
</dbReference>
<dbReference type="GO" id="GO:0004185">
    <property type="term" value="F:serine-type carboxypeptidase activity"/>
    <property type="evidence" value="ECO:0007669"/>
    <property type="project" value="UniProtKB-UniRule"/>
</dbReference>
<keyword evidence="3" id="KW-0964">Secreted</keyword>
<name>A0A8C5L6U4_JACJA</name>
<keyword evidence="5 10" id="KW-0645">Protease</keyword>
<dbReference type="EC" id="3.4.16.-" evidence="10"/>
<evidence type="ECO:0000256" key="6">
    <source>
        <dbReference type="ARBA" id="ARBA00022729"/>
    </source>
</evidence>
<dbReference type="GO" id="GO:0005576">
    <property type="term" value="C:extracellular region"/>
    <property type="evidence" value="ECO:0007669"/>
    <property type="project" value="UniProtKB-SubCell"/>
</dbReference>
<dbReference type="Gene3D" id="3.40.50.1820">
    <property type="entry name" value="alpha/beta hydrolase"/>
    <property type="match status" value="1"/>
</dbReference>
<keyword evidence="7 10" id="KW-0378">Hydrolase</keyword>
<dbReference type="SUPFAM" id="SSF53474">
    <property type="entry name" value="alpha/beta-Hydrolases"/>
    <property type="match status" value="1"/>
</dbReference>
<evidence type="ECO:0000313" key="12">
    <source>
        <dbReference type="Proteomes" id="UP000694385"/>
    </source>
</evidence>
<evidence type="ECO:0000256" key="7">
    <source>
        <dbReference type="ARBA" id="ARBA00022801"/>
    </source>
</evidence>
<evidence type="ECO:0000256" key="3">
    <source>
        <dbReference type="ARBA" id="ARBA00022525"/>
    </source>
</evidence>
<accession>A0A8C5L6U4</accession>
<dbReference type="GO" id="GO:0006508">
    <property type="term" value="P:proteolysis"/>
    <property type="evidence" value="ECO:0007669"/>
    <property type="project" value="UniProtKB-KW"/>
</dbReference>
<dbReference type="OMA" id="QEPKEVW"/>
<dbReference type="Pfam" id="PF00450">
    <property type="entry name" value="Peptidase_S10"/>
    <property type="match status" value="1"/>
</dbReference>
<comment type="similarity">
    <text evidence="2 10">Belongs to the peptidase S10 family.</text>
</comment>
<evidence type="ECO:0000256" key="9">
    <source>
        <dbReference type="ARBA" id="ARBA00055847"/>
    </source>
</evidence>
<dbReference type="GO" id="GO:0045776">
    <property type="term" value="P:negative regulation of blood pressure"/>
    <property type="evidence" value="ECO:0007669"/>
    <property type="project" value="Ensembl"/>
</dbReference>
<dbReference type="GeneTree" id="ENSGT00940000156193"/>
<evidence type="ECO:0000256" key="10">
    <source>
        <dbReference type="RuleBase" id="RU361156"/>
    </source>
</evidence>
<keyword evidence="4 10" id="KW-0121">Carboxypeptidase</keyword>
<dbReference type="PANTHER" id="PTHR11802">
    <property type="entry name" value="SERINE PROTEASE FAMILY S10 SERINE CARBOXYPEPTIDASE"/>
    <property type="match status" value="1"/>
</dbReference>
<comment type="function">
    <text evidence="9">May be involved in vascular wall and kidney homeostasis.</text>
</comment>
<keyword evidence="12" id="KW-1185">Reference proteome</keyword>
<dbReference type="AlphaFoldDB" id="A0A8C5L6U4"/>
<evidence type="ECO:0000256" key="2">
    <source>
        <dbReference type="ARBA" id="ARBA00009431"/>
    </source>
</evidence>
<feature type="chain" id="PRO_5034324881" description="Carboxypeptidase" evidence="10">
    <location>
        <begin position="27"/>
        <end position="452"/>
    </location>
</feature>
<reference evidence="11" key="2">
    <citation type="submission" date="2025-09" db="UniProtKB">
        <authorList>
            <consortium name="Ensembl"/>
        </authorList>
    </citation>
    <scope>IDENTIFICATION</scope>
</reference>
<dbReference type="InterPro" id="IPR018202">
    <property type="entry name" value="Ser_caboxypep_ser_AS"/>
</dbReference>
<dbReference type="PANTHER" id="PTHR11802:SF3">
    <property type="entry name" value="RETINOID-INDUCIBLE SERINE CARBOXYPEPTIDASE"/>
    <property type="match status" value="1"/>
</dbReference>
<dbReference type="Ensembl" id="ENSJJAT00000026148.1">
    <property type="protein sequence ID" value="ENSJJAP00000019612.1"/>
    <property type="gene ID" value="ENSJJAG00000020526.1"/>
</dbReference>
<keyword evidence="8" id="KW-0325">Glycoprotein</keyword>
<evidence type="ECO:0000256" key="5">
    <source>
        <dbReference type="ARBA" id="ARBA00022670"/>
    </source>
</evidence>